<keyword evidence="2" id="KW-1185">Reference proteome</keyword>
<organism evidence="1 2">
    <name type="scientific">Reinekea forsetii</name>
    <dbReference type="NCBI Taxonomy" id="1336806"/>
    <lineage>
        <taxon>Bacteria</taxon>
        <taxon>Pseudomonadati</taxon>
        <taxon>Pseudomonadota</taxon>
        <taxon>Gammaproteobacteria</taxon>
        <taxon>Oceanospirillales</taxon>
        <taxon>Saccharospirillaceae</taxon>
        <taxon>Reinekea</taxon>
    </lineage>
</organism>
<sequence length="109" mass="12171">MDFMGDSLKDGRSVRTFNLIDDCNRECLTIGMDFSLPTQRVFAHWKESLSGAENPVHVVVTMDQNILVRILLSGRTRSKLDCVSSRLASQLKILTLNDLTALQGKSGWS</sequence>
<dbReference type="AlphaFoldDB" id="A0A2K8KY45"/>
<name>A0A2K8KY45_9GAMM</name>
<proteinExistence type="predicted"/>
<dbReference type="EMBL" id="CP011797">
    <property type="protein sequence ID" value="ATX77874.1"/>
    <property type="molecule type" value="Genomic_DNA"/>
</dbReference>
<dbReference type="Proteomes" id="UP000229757">
    <property type="component" value="Chromosome"/>
</dbReference>
<reference evidence="1 2" key="1">
    <citation type="journal article" date="2017" name="Environ. Microbiol.">
        <title>Genomic and physiological analyses of 'Reinekea forsetii' reveal a versatile opportunistic lifestyle during spring algae blooms.</title>
        <authorList>
            <person name="Avci B."/>
            <person name="Hahnke R.L."/>
            <person name="Chafee M."/>
            <person name="Fischer T."/>
            <person name="Gruber-Vodicka H."/>
            <person name="Tegetmeyer H.E."/>
            <person name="Harder J."/>
            <person name="Fuchs B.M."/>
            <person name="Amann R.I."/>
            <person name="Teeling H."/>
        </authorList>
    </citation>
    <scope>NUCLEOTIDE SEQUENCE [LARGE SCALE GENOMIC DNA]</scope>
    <source>
        <strain evidence="1 2">Hel1_31_D35</strain>
    </source>
</reference>
<evidence type="ECO:0000313" key="2">
    <source>
        <dbReference type="Proteomes" id="UP000229757"/>
    </source>
</evidence>
<dbReference type="KEGG" id="rfo:REIFOR_02752"/>
<evidence type="ECO:0000313" key="1">
    <source>
        <dbReference type="EMBL" id="ATX77874.1"/>
    </source>
</evidence>
<protein>
    <submittedName>
        <fullName evidence="1">Transposase-like protein</fullName>
    </submittedName>
</protein>
<gene>
    <name evidence="1" type="ORF">REIFOR_02752</name>
</gene>
<accession>A0A2K8KY45</accession>